<accession>A0A3N4IRH0</accession>
<dbReference type="STRING" id="1160509.A0A3N4IRH0"/>
<name>A0A3N4IRH0_ASCIM</name>
<keyword evidence="1" id="KW-1133">Transmembrane helix</keyword>
<dbReference type="Proteomes" id="UP000275078">
    <property type="component" value="Unassembled WGS sequence"/>
</dbReference>
<gene>
    <name evidence="2" type="ORF">BJ508DRAFT_357041</name>
</gene>
<keyword evidence="3" id="KW-1185">Reference proteome</keyword>
<keyword evidence="1" id="KW-0472">Membrane</keyword>
<dbReference type="AlphaFoldDB" id="A0A3N4IRH0"/>
<evidence type="ECO:0000313" key="3">
    <source>
        <dbReference type="Proteomes" id="UP000275078"/>
    </source>
</evidence>
<protein>
    <submittedName>
        <fullName evidence="2">Uncharacterized protein</fullName>
    </submittedName>
</protein>
<sequence>MTEFPEHSQFLKEISFESSQAEEDWNFFIERESAFNYGRTQPYAHNTADPANDLKWPVKPKRLRRDIWGIIIDVFRLLISLAFLAFGVATDRIDGRIVDESSNLRLIKDTSLLLPTVFPIAFTALTGKTLRDIALALAVRGSRLLDIEQLTQYNSVGASVVTFFKFRTINILALTLLVVWAFSPLGGQGGLRMIETYNSTSSHQDGTFAYYVRPNATTIYSDRPYNYFRGDVEFYGAQIDNLFTPSLVSSLGPQGERLERDNFGHVRIPRLSSLQAAPEDGGWIKVDRSRSFRSKEGQNPRSIQYSSFLGVPIRILGAGSAKQGSFSIETSYLEFECFEKKHLKTTDEDLISGMHATQLQSLFNMSASTSQPFYNLTDLANGKARRKEHLVVVVVVIYIHLS</sequence>
<dbReference type="OrthoDB" id="3692311at2759"/>
<feature type="transmembrane region" description="Helical" evidence="1">
    <location>
        <begin position="67"/>
        <end position="89"/>
    </location>
</feature>
<proteinExistence type="predicted"/>
<reference evidence="2 3" key="1">
    <citation type="journal article" date="2018" name="Nat. Ecol. Evol.">
        <title>Pezizomycetes genomes reveal the molecular basis of ectomycorrhizal truffle lifestyle.</title>
        <authorList>
            <person name="Murat C."/>
            <person name="Payen T."/>
            <person name="Noel B."/>
            <person name="Kuo A."/>
            <person name="Morin E."/>
            <person name="Chen J."/>
            <person name="Kohler A."/>
            <person name="Krizsan K."/>
            <person name="Balestrini R."/>
            <person name="Da Silva C."/>
            <person name="Montanini B."/>
            <person name="Hainaut M."/>
            <person name="Levati E."/>
            <person name="Barry K.W."/>
            <person name="Belfiori B."/>
            <person name="Cichocki N."/>
            <person name="Clum A."/>
            <person name="Dockter R.B."/>
            <person name="Fauchery L."/>
            <person name="Guy J."/>
            <person name="Iotti M."/>
            <person name="Le Tacon F."/>
            <person name="Lindquist E.A."/>
            <person name="Lipzen A."/>
            <person name="Malagnac F."/>
            <person name="Mello A."/>
            <person name="Molinier V."/>
            <person name="Miyauchi S."/>
            <person name="Poulain J."/>
            <person name="Riccioni C."/>
            <person name="Rubini A."/>
            <person name="Sitrit Y."/>
            <person name="Splivallo R."/>
            <person name="Traeger S."/>
            <person name="Wang M."/>
            <person name="Zifcakova L."/>
            <person name="Wipf D."/>
            <person name="Zambonelli A."/>
            <person name="Paolocci F."/>
            <person name="Nowrousian M."/>
            <person name="Ottonello S."/>
            <person name="Baldrian P."/>
            <person name="Spatafora J.W."/>
            <person name="Henrissat B."/>
            <person name="Nagy L.G."/>
            <person name="Aury J.M."/>
            <person name="Wincker P."/>
            <person name="Grigoriev I.V."/>
            <person name="Bonfante P."/>
            <person name="Martin F.M."/>
        </authorList>
    </citation>
    <scope>NUCLEOTIDE SEQUENCE [LARGE SCALE GENOMIC DNA]</scope>
    <source>
        <strain evidence="2 3">RN42</strain>
    </source>
</reference>
<evidence type="ECO:0000256" key="1">
    <source>
        <dbReference type="SAM" id="Phobius"/>
    </source>
</evidence>
<organism evidence="2 3">
    <name type="scientific">Ascobolus immersus RN42</name>
    <dbReference type="NCBI Taxonomy" id="1160509"/>
    <lineage>
        <taxon>Eukaryota</taxon>
        <taxon>Fungi</taxon>
        <taxon>Dikarya</taxon>
        <taxon>Ascomycota</taxon>
        <taxon>Pezizomycotina</taxon>
        <taxon>Pezizomycetes</taxon>
        <taxon>Pezizales</taxon>
        <taxon>Ascobolaceae</taxon>
        <taxon>Ascobolus</taxon>
    </lineage>
</organism>
<dbReference type="EMBL" id="ML119645">
    <property type="protein sequence ID" value="RPA88315.1"/>
    <property type="molecule type" value="Genomic_DNA"/>
</dbReference>
<evidence type="ECO:0000313" key="2">
    <source>
        <dbReference type="EMBL" id="RPA88315.1"/>
    </source>
</evidence>
<keyword evidence="1" id="KW-0812">Transmembrane</keyword>
<feature type="transmembrane region" description="Helical" evidence="1">
    <location>
        <begin position="164"/>
        <end position="183"/>
    </location>
</feature>